<organism evidence="1 2">
    <name type="scientific">Neisseria wadsworthii 9715</name>
    <dbReference type="NCBI Taxonomy" id="1030841"/>
    <lineage>
        <taxon>Bacteria</taxon>
        <taxon>Pseudomonadati</taxon>
        <taxon>Pseudomonadota</taxon>
        <taxon>Betaproteobacteria</taxon>
        <taxon>Neisseriales</taxon>
        <taxon>Neisseriaceae</taxon>
        <taxon>Neisseria</taxon>
    </lineage>
</organism>
<comment type="caution">
    <text evidence="1">The sequence shown here is derived from an EMBL/GenBank/DDBJ whole genome shotgun (WGS) entry which is preliminary data.</text>
</comment>
<accession>G4CRU1</accession>
<proteinExistence type="predicted"/>
<dbReference type="HOGENOM" id="CLU_2524121_0_0_4"/>
<reference evidence="1 2" key="1">
    <citation type="submission" date="2011-06" db="EMBL/GenBank/DDBJ databases">
        <authorList>
            <person name="Muzny D."/>
            <person name="Qin X."/>
            <person name="Deng J."/>
            <person name="Jiang H."/>
            <person name="Liu Y."/>
            <person name="Qu J."/>
            <person name="Song X.-Z."/>
            <person name="Zhang L."/>
            <person name="Thornton R."/>
            <person name="Coyle M."/>
            <person name="Francisco L."/>
            <person name="Jackson L."/>
            <person name="Javaid M."/>
            <person name="Korchina V."/>
            <person name="Kovar C."/>
            <person name="Mata R."/>
            <person name="Mathew T."/>
            <person name="Ngo R."/>
            <person name="Nguyen L."/>
            <person name="Nguyen N."/>
            <person name="Okwuonu G."/>
            <person name="Ongeri F."/>
            <person name="Pham C."/>
            <person name="Simmons D."/>
            <person name="Wilczek-Boney K."/>
            <person name="Hale W."/>
            <person name="Jakkamsetti A."/>
            <person name="Pham P."/>
            <person name="Ruth R."/>
            <person name="San Lucas F."/>
            <person name="Warren J."/>
            <person name="Zhang J."/>
            <person name="Zhao Z."/>
            <person name="Zhou C."/>
            <person name="Zhu D."/>
            <person name="Lee S."/>
            <person name="Bess C."/>
            <person name="Blankenburg K."/>
            <person name="Forbes L."/>
            <person name="Fu Q."/>
            <person name="Gubbala S."/>
            <person name="Hirani K."/>
            <person name="Jayaseelan J.C."/>
            <person name="Lara F."/>
            <person name="Munidasa M."/>
            <person name="Palculict T."/>
            <person name="Patil S."/>
            <person name="Pu L.-L."/>
            <person name="Saada N."/>
            <person name="Tang L."/>
            <person name="Weissenberger G."/>
            <person name="Zhu Y."/>
            <person name="Hemphill L."/>
            <person name="Shang Y."/>
            <person name="Youmans B."/>
            <person name="Ayvaz T."/>
            <person name="Ross M."/>
            <person name="Santibanez J."/>
            <person name="Aqrawi P."/>
            <person name="Gross S."/>
            <person name="Joshi V."/>
            <person name="Fowler G."/>
            <person name="Nazareth L."/>
            <person name="Reid J."/>
            <person name="Worley K."/>
            <person name="Petrosino J."/>
            <person name="Highlander S."/>
            <person name="Gibbs R."/>
        </authorList>
    </citation>
    <scope>NUCLEOTIDE SEQUENCE [LARGE SCALE GENOMIC DNA]</scope>
    <source>
        <strain evidence="1 2">9715</strain>
    </source>
</reference>
<keyword evidence="2" id="KW-1185">Reference proteome</keyword>
<evidence type="ECO:0000313" key="1">
    <source>
        <dbReference type="EMBL" id="EGZ45072.1"/>
    </source>
</evidence>
<protein>
    <submittedName>
        <fullName evidence="1">Uncharacterized protein</fullName>
    </submittedName>
</protein>
<dbReference type="EMBL" id="AGAZ01000062">
    <property type="protein sequence ID" value="EGZ45072.1"/>
    <property type="molecule type" value="Genomic_DNA"/>
</dbReference>
<dbReference type="AlphaFoldDB" id="G4CRU1"/>
<dbReference type="PATRIC" id="fig|1030841.3.peg.1792"/>
<evidence type="ECO:0000313" key="2">
    <source>
        <dbReference type="Proteomes" id="UP000005336"/>
    </source>
</evidence>
<name>G4CRU1_9NEIS</name>
<dbReference type="Proteomes" id="UP000005336">
    <property type="component" value="Unassembled WGS sequence"/>
</dbReference>
<gene>
    <name evidence="1" type="ORF">HMPREF9370_1801</name>
</gene>
<sequence>MALVTLTILPVMNSEAFSPSDLQNDTDCHALSLAPLSDLNNAQKQTALHCDIHEADQAWYGQYGNMHNQDFAYGIVYDPLSLDD</sequence>